<dbReference type="InterPro" id="IPR005097">
    <property type="entry name" value="Sacchrp_dh_NADP-bd"/>
</dbReference>
<dbReference type="InterPro" id="IPR025311">
    <property type="entry name" value="DUF4166"/>
</dbReference>
<reference evidence="3 4" key="1">
    <citation type="submission" date="2013-07" db="EMBL/GenBank/DDBJ databases">
        <title>Completed genome of Sphingomonas sanxanigenens NX02.</title>
        <authorList>
            <person name="Ma T."/>
            <person name="Huang H."/>
            <person name="Wu M."/>
            <person name="Li X."/>
            <person name="Li G."/>
        </authorList>
    </citation>
    <scope>NUCLEOTIDE SEQUENCE [LARGE SCALE GENOMIC DNA]</scope>
    <source>
        <strain evidence="3 4">NX02</strain>
    </source>
</reference>
<accession>W0AN85</accession>
<dbReference type="KEGG" id="ssan:NX02_27885"/>
<sequence>MSRILIIGGYGGFGARLARRLAARGHRLIVAGRSLDGARRFCATLEGAEPARIDRADIGGALAALRPDLVIDAAGPFQASGYAAPRACIAAAIPYVDLADARGFVAGIGALDAAARAAGVAVVTGASSVPALSGAAVRAITHDMAAVRSVEMAITASNRAGAGPSVTRAVLSYAGQALPLWRGRRWTTGFGWQEMRRARFTIAGRPPLDRWVALADVPDLALMPSALPGQPAVTFRAGTELGFQNLVLWAASWPVRWHWIAGLGRAAPWLSRLQRLTVRLGGTRSAMRVAARGRRPEGDVERCWTLLADHGDGPEIPTLAAVLVAEAILDGRIASGAVDASRLLALADFAPLFAELAVEQDIVERPLPPPLYRRVLGAGFDRLPPLVAAMHDICADDGAAGEAHVARGRGPLAALAAAIMRFPPAGDHDLHMAFAADDRGERWTRRFGRHGFSSRMTARKGLLIERFGPLRFGFQLAADAEGLAMHLRRWSIAGLPLPLALAPRLSGREWQEGDRFRFEVDAALPLVGRVLRYEGWLRPSTAQP</sequence>
<dbReference type="eggNOG" id="COG1748">
    <property type="taxonomic scope" value="Bacteria"/>
</dbReference>
<evidence type="ECO:0000313" key="3">
    <source>
        <dbReference type="EMBL" id="AHE57160.1"/>
    </source>
</evidence>
<gene>
    <name evidence="3" type="ORF">NX02_27885</name>
</gene>
<dbReference type="InterPro" id="IPR036291">
    <property type="entry name" value="NAD(P)-bd_dom_sf"/>
</dbReference>
<dbReference type="PANTHER" id="PTHR43796">
    <property type="entry name" value="CARBOXYNORSPERMIDINE SYNTHASE"/>
    <property type="match status" value="1"/>
</dbReference>
<dbReference type="HOGENOM" id="CLU_474762_0_0_5"/>
<evidence type="ECO:0000259" key="1">
    <source>
        <dbReference type="Pfam" id="PF03435"/>
    </source>
</evidence>
<proteinExistence type="predicted"/>
<dbReference type="OrthoDB" id="528778at2"/>
<organism evidence="3 4">
    <name type="scientific">Sphingomonas sanxanigenens DSM 19645 = NX02</name>
    <dbReference type="NCBI Taxonomy" id="1123269"/>
    <lineage>
        <taxon>Bacteria</taxon>
        <taxon>Pseudomonadati</taxon>
        <taxon>Pseudomonadota</taxon>
        <taxon>Alphaproteobacteria</taxon>
        <taxon>Sphingomonadales</taxon>
        <taxon>Sphingomonadaceae</taxon>
        <taxon>Sphingomonas</taxon>
    </lineage>
</organism>
<dbReference type="Pfam" id="PF13761">
    <property type="entry name" value="DUF4166"/>
    <property type="match status" value="1"/>
</dbReference>
<dbReference type="Proteomes" id="UP000018851">
    <property type="component" value="Chromosome"/>
</dbReference>
<dbReference type="EMBL" id="CP006644">
    <property type="protein sequence ID" value="AHE57160.1"/>
    <property type="molecule type" value="Genomic_DNA"/>
</dbReference>
<feature type="domain" description="DUF4166" evidence="2">
    <location>
        <begin position="383"/>
        <end position="537"/>
    </location>
</feature>
<evidence type="ECO:0000259" key="2">
    <source>
        <dbReference type="Pfam" id="PF13761"/>
    </source>
</evidence>
<keyword evidence="4" id="KW-1185">Reference proteome</keyword>
<dbReference type="SUPFAM" id="SSF51735">
    <property type="entry name" value="NAD(P)-binding Rossmann-fold domains"/>
    <property type="match status" value="1"/>
</dbReference>
<dbReference type="AlphaFoldDB" id="W0AN85"/>
<protein>
    <recommendedName>
        <fullName evidence="5">Saccharopine dehydrogenase NADP binding domain-containing protein</fullName>
    </recommendedName>
</protein>
<evidence type="ECO:0000313" key="4">
    <source>
        <dbReference type="Proteomes" id="UP000018851"/>
    </source>
</evidence>
<evidence type="ECO:0008006" key="5">
    <source>
        <dbReference type="Google" id="ProtNLM"/>
    </source>
</evidence>
<dbReference type="STRING" id="1123269.NX02_27885"/>
<feature type="domain" description="Saccharopine dehydrogenase NADP binding" evidence="1">
    <location>
        <begin position="4"/>
        <end position="123"/>
    </location>
</feature>
<dbReference type="Gene3D" id="3.40.50.720">
    <property type="entry name" value="NAD(P)-binding Rossmann-like Domain"/>
    <property type="match status" value="1"/>
</dbReference>
<name>W0AN85_9SPHN</name>
<dbReference type="RefSeq" id="WP_039996862.1">
    <property type="nucleotide sequence ID" value="NZ_CP006644.1"/>
</dbReference>
<dbReference type="PANTHER" id="PTHR43796:SF2">
    <property type="entry name" value="CARBOXYNORSPERMIDINE SYNTHASE"/>
    <property type="match status" value="1"/>
</dbReference>
<dbReference type="PATRIC" id="fig|1123269.5.peg.5471"/>
<dbReference type="Pfam" id="PF03435">
    <property type="entry name" value="Sacchrp_dh_NADP"/>
    <property type="match status" value="1"/>
</dbReference>